<dbReference type="SUPFAM" id="SSF48576">
    <property type="entry name" value="Terpenoid synthases"/>
    <property type="match status" value="1"/>
</dbReference>
<evidence type="ECO:0000256" key="6">
    <source>
        <dbReference type="ARBA" id="ARBA00023229"/>
    </source>
</evidence>
<dbReference type="EMBL" id="UGHK01000002">
    <property type="protein sequence ID" value="STO71208.1"/>
    <property type="molecule type" value="Genomic_DNA"/>
</dbReference>
<dbReference type="Proteomes" id="UP000254465">
    <property type="component" value="Unassembled WGS sequence"/>
</dbReference>
<dbReference type="Pfam" id="PF00348">
    <property type="entry name" value="polyprenyl_synt"/>
    <property type="match status" value="1"/>
</dbReference>
<evidence type="ECO:0000256" key="4">
    <source>
        <dbReference type="ARBA" id="ARBA00022723"/>
    </source>
</evidence>
<evidence type="ECO:0000256" key="5">
    <source>
        <dbReference type="ARBA" id="ARBA00022842"/>
    </source>
</evidence>
<keyword evidence="6" id="KW-0414">Isoprene biosynthesis</keyword>
<accession>A0A377I780</accession>
<sequence>MRNQTQKINQSATAMYQFSQDLQQCQVRINHFLAQQFEPIDSHPSPLAEAMKYALLLVGKRVRPFLVYATGKMLGAEPAHLDYAAASIEAIHAYSLVHDDLPAMDNDSLRRGHATCHIAFDEATAILAGDALQAFAFELLSQMPNLSAEQRLALVAELAQASGVKGMCLGQSLDLQAEHQQVSLAELEKIHRNKTGALLSCALKMGFICSPHYQNQLLAEQLERYAAAIGLAFQVQDDILDIEGESEILGKTAGADVAADKSTYPKLLGLAGAKQKAQQLYQQALDALENVPFDSTALKALAEFIVTRKH</sequence>
<dbReference type="GO" id="GO:0008654">
    <property type="term" value="P:phospholipid biosynthetic process"/>
    <property type="evidence" value="ECO:0007669"/>
    <property type="project" value="UniProtKB-ARBA"/>
</dbReference>
<dbReference type="NCBIfam" id="NF007877">
    <property type="entry name" value="PRK10581.1"/>
    <property type="match status" value="1"/>
</dbReference>
<dbReference type="PANTHER" id="PTHR43281:SF1">
    <property type="entry name" value="FARNESYL DIPHOSPHATE SYNTHASE"/>
    <property type="match status" value="1"/>
</dbReference>
<evidence type="ECO:0000256" key="7">
    <source>
        <dbReference type="RuleBase" id="RU004466"/>
    </source>
</evidence>
<dbReference type="GO" id="GO:0046872">
    <property type="term" value="F:metal ion binding"/>
    <property type="evidence" value="ECO:0007669"/>
    <property type="project" value="UniProtKB-KW"/>
</dbReference>
<dbReference type="InterPro" id="IPR000092">
    <property type="entry name" value="Polyprenyl_synt"/>
</dbReference>
<evidence type="ECO:0000313" key="8">
    <source>
        <dbReference type="EMBL" id="STO71208.1"/>
    </source>
</evidence>
<dbReference type="PANTHER" id="PTHR43281">
    <property type="entry name" value="FARNESYL DIPHOSPHATE SYNTHASE"/>
    <property type="match status" value="1"/>
</dbReference>
<dbReference type="EC" id="2.5.1.10" evidence="8"/>
<dbReference type="InterPro" id="IPR033749">
    <property type="entry name" value="Polyprenyl_synt_CS"/>
</dbReference>
<dbReference type="SFLD" id="SFLDG01017">
    <property type="entry name" value="Polyprenyl_Transferase_Like"/>
    <property type="match status" value="1"/>
</dbReference>
<dbReference type="PROSITE" id="PS00723">
    <property type="entry name" value="POLYPRENYL_SYNTHASE_1"/>
    <property type="match status" value="1"/>
</dbReference>
<evidence type="ECO:0000256" key="1">
    <source>
        <dbReference type="ARBA" id="ARBA00001946"/>
    </source>
</evidence>
<dbReference type="Gene3D" id="1.10.600.10">
    <property type="entry name" value="Farnesyl Diphosphate Synthase"/>
    <property type="match status" value="1"/>
</dbReference>
<keyword evidence="5" id="KW-0460">Magnesium</keyword>
<dbReference type="CDD" id="cd00685">
    <property type="entry name" value="Trans_IPPS_HT"/>
    <property type="match status" value="1"/>
</dbReference>
<dbReference type="InterPro" id="IPR053378">
    <property type="entry name" value="Prenyl_diphosphate_synthase"/>
</dbReference>
<dbReference type="FunFam" id="1.10.600.10:FF:000001">
    <property type="entry name" value="Geranylgeranyl diphosphate synthase"/>
    <property type="match status" value="1"/>
</dbReference>
<evidence type="ECO:0000256" key="3">
    <source>
        <dbReference type="ARBA" id="ARBA00022679"/>
    </source>
</evidence>
<dbReference type="GO" id="GO:0005737">
    <property type="term" value="C:cytoplasm"/>
    <property type="evidence" value="ECO:0007669"/>
    <property type="project" value="UniProtKB-ARBA"/>
</dbReference>
<dbReference type="GO" id="GO:0004337">
    <property type="term" value="F:(2E,6E)-farnesyl diphosphate synthase activity"/>
    <property type="evidence" value="ECO:0007669"/>
    <property type="project" value="UniProtKB-EC"/>
</dbReference>
<dbReference type="NCBIfam" id="NF045485">
    <property type="entry name" value="FPPsyn"/>
    <property type="match status" value="1"/>
</dbReference>
<gene>
    <name evidence="8" type="primary">ispA</name>
    <name evidence="8" type="ORF">NCTC11296_01104</name>
</gene>
<dbReference type="SFLD" id="SFLDS00005">
    <property type="entry name" value="Isoprenoid_Synthase_Type_I"/>
    <property type="match status" value="1"/>
</dbReference>
<protein>
    <submittedName>
        <fullName evidence="8">Geranyltranstransferase</fullName>
        <ecNumber evidence="8">2.5.1.10</ecNumber>
    </submittedName>
</protein>
<comment type="cofactor">
    <cofactor evidence="1">
        <name>Mg(2+)</name>
        <dbReference type="ChEBI" id="CHEBI:18420"/>
    </cofactor>
</comment>
<evidence type="ECO:0000313" key="9">
    <source>
        <dbReference type="Proteomes" id="UP000254465"/>
    </source>
</evidence>
<reference evidence="8 9" key="1">
    <citation type="submission" date="2018-06" db="EMBL/GenBank/DDBJ databases">
        <authorList>
            <consortium name="Pathogen Informatics"/>
            <person name="Doyle S."/>
        </authorList>
    </citation>
    <scope>NUCLEOTIDE SEQUENCE [LARGE SCALE GENOMIC DNA]</scope>
    <source>
        <strain evidence="8 9">NCTC11296</strain>
    </source>
</reference>
<dbReference type="PROSITE" id="PS00444">
    <property type="entry name" value="POLYPRENYL_SYNTHASE_2"/>
    <property type="match status" value="1"/>
</dbReference>
<keyword evidence="4" id="KW-0479">Metal-binding</keyword>
<dbReference type="AlphaFoldDB" id="A0A377I780"/>
<proteinExistence type="inferred from homology"/>
<name>A0A377I780_AVIPA</name>
<dbReference type="InterPro" id="IPR008949">
    <property type="entry name" value="Isoprenoid_synthase_dom_sf"/>
</dbReference>
<evidence type="ECO:0000256" key="2">
    <source>
        <dbReference type="ARBA" id="ARBA00006706"/>
    </source>
</evidence>
<organism evidence="8 9">
    <name type="scientific">Avibacterium paragallinarum</name>
    <name type="common">Haemophilus gallinarum</name>
    <dbReference type="NCBI Taxonomy" id="728"/>
    <lineage>
        <taxon>Bacteria</taxon>
        <taxon>Pseudomonadati</taxon>
        <taxon>Pseudomonadota</taxon>
        <taxon>Gammaproteobacteria</taxon>
        <taxon>Pasteurellales</taxon>
        <taxon>Pasteurellaceae</taxon>
        <taxon>Avibacterium</taxon>
    </lineage>
</organism>
<comment type="similarity">
    <text evidence="2 7">Belongs to the FPP/GGPP synthase family.</text>
</comment>
<dbReference type="GO" id="GO:0016114">
    <property type="term" value="P:terpenoid biosynthetic process"/>
    <property type="evidence" value="ECO:0007669"/>
    <property type="project" value="UniProtKB-ARBA"/>
</dbReference>
<keyword evidence="3 7" id="KW-0808">Transferase</keyword>